<dbReference type="AlphaFoldDB" id="A0A6P8W4M4"/>
<dbReference type="PANTHER" id="PTHR11566:SF23">
    <property type="entry name" value="DYNAMIN-2"/>
    <property type="match status" value="1"/>
</dbReference>
<proteinExistence type="predicted"/>
<dbReference type="InterPro" id="IPR027417">
    <property type="entry name" value="P-loop_NTPase"/>
</dbReference>
<dbReference type="PANTHER" id="PTHR11566">
    <property type="entry name" value="DYNAMIN"/>
    <property type="match status" value="1"/>
</dbReference>
<dbReference type="GO" id="GO:0008017">
    <property type="term" value="F:microtubule binding"/>
    <property type="evidence" value="ECO:0007669"/>
    <property type="project" value="TreeGrafter"/>
</dbReference>
<dbReference type="OrthoDB" id="8952220at2759"/>
<dbReference type="GO" id="GO:0016185">
    <property type="term" value="P:synaptic vesicle budding from presynaptic endocytic zone membrane"/>
    <property type="evidence" value="ECO:0007669"/>
    <property type="project" value="TreeGrafter"/>
</dbReference>
<dbReference type="GO" id="GO:0003924">
    <property type="term" value="F:GTPase activity"/>
    <property type="evidence" value="ECO:0007669"/>
    <property type="project" value="TreeGrafter"/>
</dbReference>
<dbReference type="GO" id="GO:0098793">
    <property type="term" value="C:presynapse"/>
    <property type="evidence" value="ECO:0007669"/>
    <property type="project" value="GOC"/>
</dbReference>
<dbReference type="GeneID" id="117552973"/>
<evidence type="ECO:0000313" key="3">
    <source>
        <dbReference type="Proteomes" id="UP000515161"/>
    </source>
</evidence>
<sequence>MDVLRELCQTLSLYYFVRDLAGKVFPCILCALAIFGLNRKLNHHHRERGSLRQERPMAKVGGGLWTIGVITKLDLMDEGTDTRDILENKLLPLHRGYIGVVNRSQKDIDGKKDIRAALAAERKFFLSHPGYRHIAERMGTPHLQKTLNQVNAEFKRITTINLQSKFFSSLDIHSTSLIDVYTKKGGVQGKKIKSIMLPITQTDSIDVRRECILKGLCVYFNEDPEKLVNMSIDNSSQTAMAETVFGIFVIRHEGAEPGDDPENVGIILEGLEVLDELGNVSFAVAMMFALVYALNLSYPPELKFSFETLQKIMMELDGNRLSTKGQVLKTLLSRA</sequence>
<dbReference type="GO" id="GO:0005874">
    <property type="term" value="C:microtubule"/>
    <property type="evidence" value="ECO:0007669"/>
    <property type="project" value="TreeGrafter"/>
</dbReference>
<dbReference type="InParanoid" id="A0A6P8W4M4"/>
<feature type="domain" description="Dynamin stalk" evidence="2">
    <location>
        <begin position="81"/>
        <end position="153"/>
    </location>
</feature>
<evidence type="ECO:0000259" key="2">
    <source>
        <dbReference type="Pfam" id="PF01031"/>
    </source>
</evidence>
<name>A0A6P8W4M4_GYMAC</name>
<accession>A0A6P8W4M4</accession>
<keyword evidence="1" id="KW-0812">Transmembrane</keyword>
<dbReference type="PRINTS" id="PR00195">
    <property type="entry name" value="DYNAMIN"/>
</dbReference>
<keyword evidence="3" id="KW-1185">Reference proteome</keyword>
<dbReference type="Pfam" id="PF01031">
    <property type="entry name" value="Dynamin_M"/>
    <property type="match status" value="1"/>
</dbReference>
<dbReference type="Gene3D" id="3.40.50.300">
    <property type="entry name" value="P-loop containing nucleotide triphosphate hydrolases"/>
    <property type="match status" value="1"/>
</dbReference>
<dbReference type="GO" id="GO:0031623">
    <property type="term" value="P:receptor internalization"/>
    <property type="evidence" value="ECO:0007669"/>
    <property type="project" value="TreeGrafter"/>
</dbReference>
<reference evidence="4" key="1">
    <citation type="submission" date="2025-08" db="UniProtKB">
        <authorList>
            <consortium name="RefSeq"/>
        </authorList>
    </citation>
    <scope>IDENTIFICATION</scope>
</reference>
<feature type="transmembrane region" description="Helical" evidence="1">
    <location>
        <begin position="20"/>
        <end position="38"/>
    </location>
</feature>
<protein>
    <submittedName>
        <fullName evidence="4">Uncharacterized protein LOC117552973 isoform X1</fullName>
    </submittedName>
</protein>
<keyword evidence="1" id="KW-0472">Membrane</keyword>
<dbReference type="Proteomes" id="UP000515161">
    <property type="component" value="Unplaced"/>
</dbReference>
<dbReference type="KEGG" id="gacu:117552973"/>
<gene>
    <name evidence="4" type="primary">LOC117552973</name>
</gene>
<dbReference type="RefSeq" id="XP_034082597.1">
    <property type="nucleotide sequence ID" value="XM_034226706.1"/>
</dbReference>
<dbReference type="SUPFAM" id="SSF52540">
    <property type="entry name" value="P-loop containing nucleoside triphosphate hydrolases"/>
    <property type="match status" value="1"/>
</dbReference>
<dbReference type="InterPro" id="IPR000375">
    <property type="entry name" value="Dynamin_stalk"/>
</dbReference>
<evidence type="ECO:0000313" key="4">
    <source>
        <dbReference type="RefSeq" id="XP_034082597.1"/>
    </source>
</evidence>
<dbReference type="GO" id="GO:0005737">
    <property type="term" value="C:cytoplasm"/>
    <property type="evidence" value="ECO:0007669"/>
    <property type="project" value="TreeGrafter"/>
</dbReference>
<dbReference type="GO" id="GO:0005886">
    <property type="term" value="C:plasma membrane"/>
    <property type="evidence" value="ECO:0007669"/>
    <property type="project" value="TreeGrafter"/>
</dbReference>
<keyword evidence="1" id="KW-1133">Transmembrane helix</keyword>
<organism evidence="3 4">
    <name type="scientific">Gymnodraco acuticeps</name>
    <name type="common">Antarctic dragonfish</name>
    <dbReference type="NCBI Taxonomy" id="8218"/>
    <lineage>
        <taxon>Eukaryota</taxon>
        <taxon>Metazoa</taxon>
        <taxon>Chordata</taxon>
        <taxon>Craniata</taxon>
        <taxon>Vertebrata</taxon>
        <taxon>Euteleostomi</taxon>
        <taxon>Actinopterygii</taxon>
        <taxon>Neopterygii</taxon>
        <taxon>Teleostei</taxon>
        <taxon>Neoteleostei</taxon>
        <taxon>Acanthomorphata</taxon>
        <taxon>Eupercaria</taxon>
        <taxon>Perciformes</taxon>
        <taxon>Notothenioidei</taxon>
        <taxon>Bathydraconidae</taxon>
        <taxon>Gymnodraco</taxon>
    </lineage>
</organism>
<dbReference type="InterPro" id="IPR022812">
    <property type="entry name" value="Dynamin"/>
</dbReference>
<evidence type="ECO:0000256" key="1">
    <source>
        <dbReference type="SAM" id="Phobius"/>
    </source>
</evidence>